<accession>D3FZQ4</accession>
<dbReference type="InterPro" id="IPR011528">
    <property type="entry name" value="NERD"/>
</dbReference>
<dbReference type="STRING" id="398511.BpOF4_06170"/>
<dbReference type="AlphaFoldDB" id="D3FZQ4"/>
<protein>
    <submittedName>
        <fullName evidence="2">NERD domain-containing protein</fullName>
    </submittedName>
</protein>
<dbReference type="EMBL" id="CP001878">
    <property type="protein sequence ID" value="ADC49296.1"/>
    <property type="molecule type" value="Genomic_DNA"/>
</dbReference>
<dbReference type="RefSeq" id="WP_012960569.1">
    <property type="nucleotide sequence ID" value="NC_013791.2"/>
</dbReference>
<dbReference type="eggNOG" id="COG0551">
    <property type="taxonomic scope" value="Bacteria"/>
</dbReference>
<organism evidence="2 3">
    <name type="scientific">Alkalihalophilus pseudofirmus (strain ATCC BAA-2126 / JCM 17055 / OF4)</name>
    <name type="common">Bacillus pseudofirmus</name>
    <dbReference type="NCBI Taxonomy" id="398511"/>
    <lineage>
        <taxon>Bacteria</taxon>
        <taxon>Bacillati</taxon>
        <taxon>Bacillota</taxon>
        <taxon>Bacilli</taxon>
        <taxon>Bacillales</taxon>
        <taxon>Bacillaceae</taxon>
        <taxon>Alkalihalophilus</taxon>
    </lineage>
</organism>
<proteinExistence type="predicted"/>
<feature type="domain" description="NERD" evidence="1">
    <location>
        <begin position="46"/>
        <end position="163"/>
    </location>
</feature>
<name>D3FZQ4_ALKPO</name>
<dbReference type="Pfam" id="PF08378">
    <property type="entry name" value="NERD"/>
    <property type="match status" value="1"/>
</dbReference>
<evidence type="ECO:0000313" key="2">
    <source>
        <dbReference type="EMBL" id="ADC49296.1"/>
    </source>
</evidence>
<gene>
    <name evidence="2" type="ordered locus">BpOF4_06170</name>
</gene>
<dbReference type="KEGG" id="bpf:BpOF4_06170"/>
<keyword evidence="3" id="KW-1185">Reference proteome</keyword>
<dbReference type="HOGENOM" id="CLU_068011_0_0_9"/>
<evidence type="ECO:0000259" key="1">
    <source>
        <dbReference type="PROSITE" id="PS50965"/>
    </source>
</evidence>
<sequence>MGVLLTFLILIALGTLIVVGPTYIRYHSSTYGKASGNSFRETVANRGVYGEFMTYYTLEKIEGSYKLLSNLYIPRKNGTTTEIDLMMIHKTGIYVVESKNYSGWIYGHEKQKQWTQTLESKKKNRFYNPIWQNEIHINALKYALQREDDDLFNSLIVFSERCTLKDVTCNSLNVAVLKRNELKKVLTSHIKVAPTLLTDFEMNKIYYMLKKYANADESVKIAHIESVKKRIRG</sequence>
<evidence type="ECO:0000313" key="3">
    <source>
        <dbReference type="Proteomes" id="UP000001544"/>
    </source>
</evidence>
<dbReference type="Proteomes" id="UP000001544">
    <property type="component" value="Chromosome"/>
</dbReference>
<reference evidence="2 3" key="1">
    <citation type="journal article" date="2011" name="Environ. Microbiol.">
        <title>Genome of alkaliphilic Bacillus pseudofirmus OF4 reveals adaptations that support the ability to grow in an external pH range from 7.5 to 11.4.</title>
        <authorList>
            <person name="Janto B."/>
            <person name="Ahmed A."/>
            <person name="Ito M."/>
            <person name="Liu J."/>
            <person name="Hicks D.B."/>
            <person name="Pagni S."/>
            <person name="Fackelmayer O.J."/>
            <person name="Smith T.A."/>
            <person name="Earl J."/>
            <person name="Elbourne L.D."/>
            <person name="Hassan K."/>
            <person name="Paulsen I.T."/>
            <person name="Kolsto A.B."/>
            <person name="Tourasse N.J."/>
            <person name="Ehrlich G.D."/>
            <person name="Boissy R."/>
            <person name="Ivey D.M."/>
            <person name="Li G."/>
            <person name="Xue Y."/>
            <person name="Ma Y."/>
            <person name="Hu F.Z."/>
            <person name="Krulwich T.A."/>
        </authorList>
    </citation>
    <scope>NUCLEOTIDE SEQUENCE [LARGE SCALE GENOMIC DNA]</scope>
    <source>
        <strain evidence="3">ATCC BAA-2126 / JCM 17055 / OF4</strain>
    </source>
</reference>
<dbReference type="PROSITE" id="PS50965">
    <property type="entry name" value="NERD"/>
    <property type="match status" value="1"/>
</dbReference>